<proteinExistence type="predicted"/>
<dbReference type="EMBL" id="JAMYWD010000004">
    <property type="protein sequence ID" value="KAJ4972831.1"/>
    <property type="molecule type" value="Genomic_DNA"/>
</dbReference>
<feature type="region of interest" description="Disordered" evidence="1">
    <location>
        <begin position="145"/>
        <end position="168"/>
    </location>
</feature>
<feature type="region of interest" description="Disordered" evidence="1">
    <location>
        <begin position="93"/>
        <end position="118"/>
    </location>
</feature>
<gene>
    <name evidence="2" type="ORF">NE237_006005</name>
</gene>
<feature type="compositionally biased region" description="Basic and acidic residues" evidence="1">
    <location>
        <begin position="36"/>
        <end position="45"/>
    </location>
</feature>
<name>A0A9Q0KMC6_9MAGN</name>
<comment type="caution">
    <text evidence="2">The sequence shown here is derived from an EMBL/GenBank/DDBJ whole genome shotgun (WGS) entry which is preliminary data.</text>
</comment>
<dbReference type="AlphaFoldDB" id="A0A9Q0KMC6"/>
<reference evidence="2" key="1">
    <citation type="journal article" date="2023" name="Plant J.">
        <title>The genome of the king protea, Protea cynaroides.</title>
        <authorList>
            <person name="Chang J."/>
            <person name="Duong T.A."/>
            <person name="Schoeman C."/>
            <person name="Ma X."/>
            <person name="Roodt D."/>
            <person name="Barker N."/>
            <person name="Li Z."/>
            <person name="Van de Peer Y."/>
            <person name="Mizrachi E."/>
        </authorList>
    </citation>
    <scope>NUCLEOTIDE SEQUENCE</scope>
    <source>
        <tissue evidence="2">Young leaves</tissue>
    </source>
</reference>
<evidence type="ECO:0000313" key="3">
    <source>
        <dbReference type="Proteomes" id="UP001141806"/>
    </source>
</evidence>
<feature type="compositionally biased region" description="Polar residues" evidence="1">
    <location>
        <begin position="152"/>
        <end position="162"/>
    </location>
</feature>
<feature type="region of interest" description="Disordered" evidence="1">
    <location>
        <begin position="29"/>
        <end position="52"/>
    </location>
</feature>
<dbReference type="Proteomes" id="UP001141806">
    <property type="component" value="Unassembled WGS sequence"/>
</dbReference>
<sequence length="192" mass="21298">MQRHSCSNEQQTKTRVRCRDGLSSHFSVLTSEEGETAAKEERESSVVECNGEAESKELAKSLKHEIIEDGANEVLKAKHSSLTTLPSGLWRRHSFRLKRQGSSAKDDKDKGSDSPVISEITDVSKPTEKTNKIVQVFKDHEKVSEISDSSRFHSSSGPITNVQEEDTEDSTITFANNECVARDGGFPCCKPR</sequence>
<organism evidence="2 3">
    <name type="scientific">Protea cynaroides</name>
    <dbReference type="NCBI Taxonomy" id="273540"/>
    <lineage>
        <taxon>Eukaryota</taxon>
        <taxon>Viridiplantae</taxon>
        <taxon>Streptophyta</taxon>
        <taxon>Embryophyta</taxon>
        <taxon>Tracheophyta</taxon>
        <taxon>Spermatophyta</taxon>
        <taxon>Magnoliopsida</taxon>
        <taxon>Proteales</taxon>
        <taxon>Proteaceae</taxon>
        <taxon>Protea</taxon>
    </lineage>
</organism>
<keyword evidence="3" id="KW-1185">Reference proteome</keyword>
<evidence type="ECO:0000313" key="2">
    <source>
        <dbReference type="EMBL" id="KAJ4972831.1"/>
    </source>
</evidence>
<accession>A0A9Q0KMC6</accession>
<evidence type="ECO:0000256" key="1">
    <source>
        <dbReference type="SAM" id="MobiDB-lite"/>
    </source>
</evidence>
<protein>
    <submittedName>
        <fullName evidence="2">Uncharacterized protein</fullName>
    </submittedName>
</protein>